<dbReference type="RefSeq" id="WP_239374364.1">
    <property type="nucleotide sequence ID" value="NZ_CBCSFZ010000005.1"/>
</dbReference>
<evidence type="ECO:0000313" key="2">
    <source>
        <dbReference type="Proteomes" id="UP000568050"/>
    </source>
</evidence>
<proteinExistence type="predicted"/>
<gene>
    <name evidence="1" type="ORF">FHX50_000546</name>
</gene>
<organism evidence="1 2">
    <name type="scientific">Helcobacillus massiliensis</name>
    <dbReference type="NCBI Taxonomy" id="521392"/>
    <lineage>
        <taxon>Bacteria</taxon>
        <taxon>Bacillati</taxon>
        <taxon>Actinomycetota</taxon>
        <taxon>Actinomycetes</taxon>
        <taxon>Micrococcales</taxon>
        <taxon>Dermabacteraceae</taxon>
        <taxon>Helcobacillus</taxon>
    </lineage>
</organism>
<accession>A0A839QRK0</accession>
<keyword evidence="2" id="KW-1185">Reference proteome</keyword>
<dbReference type="AlphaFoldDB" id="A0A839QRK0"/>
<evidence type="ECO:0000313" key="1">
    <source>
        <dbReference type="EMBL" id="MBB3022298.1"/>
    </source>
</evidence>
<protein>
    <recommendedName>
        <fullName evidence="3">DNA-binding protein</fullName>
    </recommendedName>
</protein>
<name>A0A839QRK0_9MICO</name>
<sequence length="120" mass="13080">MLRWLERLLNPSAQQPTGPADAPSRHQRIASIHGRDKVRLRGVISSLVVRPAHATPAVEVELFDGTGVITVFWLGREKITGIAPGVRLEVSGFAAVRGGLPVMYNPRYSILGADDEELET</sequence>
<reference evidence="1 2" key="1">
    <citation type="submission" date="2020-08" db="EMBL/GenBank/DDBJ databases">
        <title>Sequencing the genomes of 1000 actinobacteria strains.</title>
        <authorList>
            <person name="Klenk H.-P."/>
        </authorList>
    </citation>
    <scope>NUCLEOTIDE SEQUENCE [LARGE SCALE GENOMIC DNA]</scope>
    <source>
        <strain evidence="1 2">DSM 23040</strain>
    </source>
</reference>
<dbReference type="Proteomes" id="UP000568050">
    <property type="component" value="Unassembled WGS sequence"/>
</dbReference>
<evidence type="ECO:0008006" key="3">
    <source>
        <dbReference type="Google" id="ProtNLM"/>
    </source>
</evidence>
<comment type="caution">
    <text evidence="1">The sequence shown here is derived from an EMBL/GenBank/DDBJ whole genome shotgun (WGS) entry which is preliminary data.</text>
</comment>
<dbReference type="EMBL" id="JACHWP010000001">
    <property type="protein sequence ID" value="MBB3022298.1"/>
    <property type="molecule type" value="Genomic_DNA"/>
</dbReference>